<accession>A0A0D3B3U3</accession>
<dbReference type="AlphaFoldDB" id="A0A0D3B3U3"/>
<name>A0A0D3B3U3_BRAOL</name>
<evidence type="ECO:0000313" key="2">
    <source>
        <dbReference type="Proteomes" id="UP000032141"/>
    </source>
</evidence>
<dbReference type="HOGENOM" id="CLU_2641535_0_0_1"/>
<sequence length="77" mass="8849">MVRISDRLRALLVDGIERLVLRFAVVPDSSLTEPQKNKHGLFLGLLVMRMLEASVPNRPLPFLRNHNTPCQRLGRQF</sequence>
<organism evidence="1 2">
    <name type="scientific">Brassica oleracea var. oleracea</name>
    <dbReference type="NCBI Taxonomy" id="109376"/>
    <lineage>
        <taxon>Eukaryota</taxon>
        <taxon>Viridiplantae</taxon>
        <taxon>Streptophyta</taxon>
        <taxon>Embryophyta</taxon>
        <taxon>Tracheophyta</taxon>
        <taxon>Spermatophyta</taxon>
        <taxon>Magnoliopsida</taxon>
        <taxon>eudicotyledons</taxon>
        <taxon>Gunneridae</taxon>
        <taxon>Pentapetalae</taxon>
        <taxon>rosids</taxon>
        <taxon>malvids</taxon>
        <taxon>Brassicales</taxon>
        <taxon>Brassicaceae</taxon>
        <taxon>Brassiceae</taxon>
        <taxon>Brassica</taxon>
    </lineage>
</organism>
<dbReference type="Proteomes" id="UP000032141">
    <property type="component" value="Chromosome C3"/>
</dbReference>
<proteinExistence type="predicted"/>
<dbReference type="EnsemblPlants" id="Bo3g023220.1">
    <property type="protein sequence ID" value="Bo3g023220.1"/>
    <property type="gene ID" value="Bo3g023220"/>
</dbReference>
<reference evidence="1" key="2">
    <citation type="submission" date="2015-03" db="UniProtKB">
        <authorList>
            <consortium name="EnsemblPlants"/>
        </authorList>
    </citation>
    <scope>IDENTIFICATION</scope>
</reference>
<dbReference type="Gramene" id="Bo3g023220.1">
    <property type="protein sequence ID" value="Bo3g023220.1"/>
    <property type="gene ID" value="Bo3g023220"/>
</dbReference>
<protein>
    <submittedName>
        <fullName evidence="1">Uncharacterized protein</fullName>
    </submittedName>
</protein>
<reference evidence="1 2" key="1">
    <citation type="journal article" date="2014" name="Genome Biol.">
        <title>Transcriptome and methylome profiling reveals relics of genome dominance in the mesopolyploid Brassica oleracea.</title>
        <authorList>
            <person name="Parkin I.A."/>
            <person name="Koh C."/>
            <person name="Tang H."/>
            <person name="Robinson S.J."/>
            <person name="Kagale S."/>
            <person name="Clarke W.E."/>
            <person name="Town C.D."/>
            <person name="Nixon J."/>
            <person name="Krishnakumar V."/>
            <person name="Bidwell S.L."/>
            <person name="Denoeud F."/>
            <person name="Belcram H."/>
            <person name="Links M.G."/>
            <person name="Just J."/>
            <person name="Clarke C."/>
            <person name="Bender T."/>
            <person name="Huebert T."/>
            <person name="Mason A.S."/>
            <person name="Pires J.C."/>
            <person name="Barker G."/>
            <person name="Moore J."/>
            <person name="Walley P.G."/>
            <person name="Manoli S."/>
            <person name="Batley J."/>
            <person name="Edwards D."/>
            <person name="Nelson M.N."/>
            <person name="Wang X."/>
            <person name="Paterson A.H."/>
            <person name="King G."/>
            <person name="Bancroft I."/>
            <person name="Chalhoub B."/>
            <person name="Sharpe A.G."/>
        </authorList>
    </citation>
    <scope>NUCLEOTIDE SEQUENCE</scope>
    <source>
        <strain evidence="1 2">cv. TO1000</strain>
    </source>
</reference>
<keyword evidence="2" id="KW-1185">Reference proteome</keyword>
<evidence type="ECO:0000313" key="1">
    <source>
        <dbReference type="EnsemblPlants" id="Bo3g023220.1"/>
    </source>
</evidence>